<sequence length="61" mass="7579">MGQKTWRTTKKIPNKIQTINLCLHRLETLRWYDRVTSEKLMDRTRQIPVKQDTKKRHRCWI</sequence>
<protein>
    <submittedName>
        <fullName evidence="1">Uncharacterized protein</fullName>
    </submittedName>
</protein>
<dbReference type="EMBL" id="HACG01038738">
    <property type="protein sequence ID" value="CEK85603.1"/>
    <property type="molecule type" value="Transcribed_RNA"/>
</dbReference>
<accession>A0A0B7AXS7</accession>
<proteinExistence type="predicted"/>
<reference evidence="1" key="1">
    <citation type="submission" date="2014-12" db="EMBL/GenBank/DDBJ databases">
        <title>Insight into the proteome of Arion vulgaris.</title>
        <authorList>
            <person name="Aradska J."/>
            <person name="Bulat T."/>
            <person name="Smidak R."/>
            <person name="Sarate P."/>
            <person name="Gangsoo J."/>
            <person name="Sialana F."/>
            <person name="Bilban M."/>
            <person name="Lubec G."/>
        </authorList>
    </citation>
    <scope>NUCLEOTIDE SEQUENCE</scope>
    <source>
        <tissue evidence="1">Skin</tissue>
    </source>
</reference>
<dbReference type="AlphaFoldDB" id="A0A0B7AXS7"/>
<gene>
    <name evidence="1" type="primary">ORF149099</name>
</gene>
<organism evidence="1">
    <name type="scientific">Arion vulgaris</name>
    <dbReference type="NCBI Taxonomy" id="1028688"/>
    <lineage>
        <taxon>Eukaryota</taxon>
        <taxon>Metazoa</taxon>
        <taxon>Spiralia</taxon>
        <taxon>Lophotrochozoa</taxon>
        <taxon>Mollusca</taxon>
        <taxon>Gastropoda</taxon>
        <taxon>Heterobranchia</taxon>
        <taxon>Euthyneura</taxon>
        <taxon>Panpulmonata</taxon>
        <taxon>Eupulmonata</taxon>
        <taxon>Stylommatophora</taxon>
        <taxon>Helicina</taxon>
        <taxon>Arionoidea</taxon>
        <taxon>Arionidae</taxon>
        <taxon>Arion</taxon>
    </lineage>
</organism>
<name>A0A0B7AXS7_9EUPU</name>
<evidence type="ECO:0000313" key="1">
    <source>
        <dbReference type="EMBL" id="CEK85603.1"/>
    </source>
</evidence>